<evidence type="ECO:0000313" key="2">
    <source>
        <dbReference type="EMBL" id="MBP1932543.1"/>
    </source>
</evidence>
<reference evidence="2 3" key="1">
    <citation type="submission" date="2021-03" db="EMBL/GenBank/DDBJ databases">
        <title>Genomic Encyclopedia of Type Strains, Phase IV (KMG-IV): sequencing the most valuable type-strain genomes for metagenomic binning, comparative biology and taxonomic classification.</title>
        <authorList>
            <person name="Goeker M."/>
        </authorList>
    </citation>
    <scope>NUCLEOTIDE SEQUENCE [LARGE SCALE GENOMIC DNA]</scope>
    <source>
        <strain evidence="2 3">DSM 24738</strain>
    </source>
</reference>
<keyword evidence="3" id="KW-1185">Reference proteome</keyword>
<evidence type="ECO:0000313" key="3">
    <source>
        <dbReference type="Proteomes" id="UP001519343"/>
    </source>
</evidence>
<protein>
    <submittedName>
        <fullName evidence="2">Uncharacterized protein</fullName>
    </submittedName>
</protein>
<comment type="caution">
    <text evidence="2">The sequence shown here is derived from an EMBL/GenBank/DDBJ whole genome shotgun (WGS) entry which is preliminary data.</text>
</comment>
<evidence type="ECO:0000256" key="1">
    <source>
        <dbReference type="SAM" id="MobiDB-lite"/>
    </source>
</evidence>
<proteinExistence type="predicted"/>
<gene>
    <name evidence="2" type="ORF">J2Z37_002551</name>
</gene>
<feature type="region of interest" description="Disordered" evidence="1">
    <location>
        <begin position="25"/>
        <end position="56"/>
    </location>
</feature>
<accession>A0ABS4GQK4</accession>
<dbReference type="Proteomes" id="UP001519343">
    <property type="component" value="Unassembled WGS sequence"/>
</dbReference>
<name>A0ABS4GQK4_9BACL</name>
<sequence>MKIATVIIVNSMILKGKFGVNPTRSRHCKADNVSKPLVHRTGKGKPLNEAESGDLP</sequence>
<organism evidence="2 3">
    <name type="scientific">Ammoniphilus resinae</name>
    <dbReference type="NCBI Taxonomy" id="861532"/>
    <lineage>
        <taxon>Bacteria</taxon>
        <taxon>Bacillati</taxon>
        <taxon>Bacillota</taxon>
        <taxon>Bacilli</taxon>
        <taxon>Bacillales</taxon>
        <taxon>Paenibacillaceae</taxon>
        <taxon>Aneurinibacillus group</taxon>
        <taxon>Ammoniphilus</taxon>
    </lineage>
</organism>
<dbReference type="EMBL" id="JAGGKT010000007">
    <property type="protein sequence ID" value="MBP1932543.1"/>
    <property type="molecule type" value="Genomic_DNA"/>
</dbReference>